<evidence type="ECO:0000256" key="6">
    <source>
        <dbReference type="ARBA" id="ARBA00022771"/>
    </source>
</evidence>
<reference evidence="15" key="3">
    <citation type="submission" date="2020-06" db="EMBL/GenBank/DDBJ databases">
        <title>Helianthus annuus Genome sequencing and assembly Release 2.</title>
        <authorList>
            <person name="Gouzy J."/>
            <person name="Langlade N."/>
            <person name="Munos S."/>
        </authorList>
    </citation>
    <scope>NUCLEOTIDE SEQUENCE</scope>
    <source>
        <tissue evidence="15">Leaves</tissue>
    </source>
</reference>
<evidence type="ECO:0000256" key="1">
    <source>
        <dbReference type="ARBA" id="ARBA00004167"/>
    </source>
</evidence>
<dbReference type="CDD" id="cd16461">
    <property type="entry name" value="RING-H2_EL5-like"/>
    <property type="match status" value="1"/>
</dbReference>
<dbReference type="GO" id="GO:0016740">
    <property type="term" value="F:transferase activity"/>
    <property type="evidence" value="ECO:0007669"/>
    <property type="project" value="UniProtKB-KW"/>
</dbReference>
<dbReference type="PANTHER" id="PTHR45768">
    <property type="entry name" value="E3 UBIQUITIN-PROTEIN LIGASE RNF13-LIKE"/>
    <property type="match status" value="1"/>
</dbReference>
<dbReference type="Gramene" id="mRNA:HanXRQr2_Chr02g0065821">
    <property type="protein sequence ID" value="CDS:HanXRQr2_Chr02g0065821.1"/>
    <property type="gene ID" value="HanXRQr2_Chr02g0065821"/>
</dbReference>
<keyword evidence="6 12" id="KW-0863">Zinc-finger</keyword>
<evidence type="ECO:0000256" key="3">
    <source>
        <dbReference type="ARBA" id="ARBA00022679"/>
    </source>
</evidence>
<dbReference type="InterPro" id="IPR001841">
    <property type="entry name" value="Znf_RING"/>
</dbReference>
<comment type="pathway">
    <text evidence="2">Protein modification; protein ubiquitination.</text>
</comment>
<proteinExistence type="inferred from homology"/>
<protein>
    <submittedName>
        <fullName evidence="16">Putative zinc finger, RING/FYVE/PHD-type</fullName>
    </submittedName>
    <submittedName>
        <fullName evidence="15">Transcription factor C2H2 family</fullName>
    </submittedName>
</protein>
<evidence type="ECO:0000313" key="16">
    <source>
        <dbReference type="EMBL" id="OTG34131.1"/>
    </source>
</evidence>
<evidence type="ECO:0000256" key="5">
    <source>
        <dbReference type="ARBA" id="ARBA00022723"/>
    </source>
</evidence>
<evidence type="ECO:0000256" key="12">
    <source>
        <dbReference type="PROSITE-ProRule" id="PRU00175"/>
    </source>
</evidence>
<organism evidence="16 17">
    <name type="scientific">Helianthus annuus</name>
    <name type="common">Common sunflower</name>
    <dbReference type="NCBI Taxonomy" id="4232"/>
    <lineage>
        <taxon>Eukaryota</taxon>
        <taxon>Viridiplantae</taxon>
        <taxon>Streptophyta</taxon>
        <taxon>Embryophyta</taxon>
        <taxon>Tracheophyta</taxon>
        <taxon>Spermatophyta</taxon>
        <taxon>Magnoliopsida</taxon>
        <taxon>eudicotyledons</taxon>
        <taxon>Gunneridae</taxon>
        <taxon>Pentapetalae</taxon>
        <taxon>asterids</taxon>
        <taxon>campanulids</taxon>
        <taxon>Asterales</taxon>
        <taxon>Asteraceae</taxon>
        <taxon>Asteroideae</taxon>
        <taxon>Heliantheae alliance</taxon>
        <taxon>Heliantheae</taxon>
        <taxon>Helianthus</taxon>
    </lineage>
</organism>
<feature type="transmembrane region" description="Helical" evidence="13">
    <location>
        <begin position="20"/>
        <end position="39"/>
    </location>
</feature>
<evidence type="ECO:0000256" key="7">
    <source>
        <dbReference type="ARBA" id="ARBA00022786"/>
    </source>
</evidence>
<dbReference type="GO" id="GO:0016020">
    <property type="term" value="C:membrane"/>
    <property type="evidence" value="ECO:0007669"/>
    <property type="project" value="UniProtKB-SubCell"/>
</dbReference>
<keyword evidence="8" id="KW-0862">Zinc</keyword>
<dbReference type="InParanoid" id="A0A251VHG2"/>
<evidence type="ECO:0000313" key="17">
    <source>
        <dbReference type="Proteomes" id="UP000215914"/>
    </source>
</evidence>
<evidence type="ECO:0000313" key="15">
    <source>
        <dbReference type="EMBL" id="KAF5818482.1"/>
    </source>
</evidence>
<keyword evidence="7" id="KW-0833">Ubl conjugation pathway</keyword>
<evidence type="ECO:0000256" key="13">
    <source>
        <dbReference type="SAM" id="Phobius"/>
    </source>
</evidence>
<evidence type="ECO:0000256" key="8">
    <source>
        <dbReference type="ARBA" id="ARBA00022833"/>
    </source>
</evidence>
<dbReference type="PROSITE" id="PS50089">
    <property type="entry name" value="ZF_RING_2"/>
    <property type="match status" value="1"/>
</dbReference>
<dbReference type="EMBL" id="CM007891">
    <property type="protein sequence ID" value="OTG34131.1"/>
    <property type="molecule type" value="Genomic_DNA"/>
</dbReference>
<dbReference type="AlphaFoldDB" id="A0A251VHG2"/>
<comment type="similarity">
    <text evidence="11">Belongs to the RING-type zinc finger family. ATL subfamily.</text>
</comment>
<evidence type="ECO:0000256" key="9">
    <source>
        <dbReference type="ARBA" id="ARBA00022989"/>
    </source>
</evidence>
<dbReference type="OMA" id="NPPECAV"/>
<keyword evidence="9 13" id="KW-1133">Transmembrane helix</keyword>
<dbReference type="InterPro" id="IPR013083">
    <property type="entry name" value="Znf_RING/FYVE/PHD"/>
</dbReference>
<feature type="domain" description="RING-type" evidence="14">
    <location>
        <begin position="70"/>
        <end position="112"/>
    </location>
</feature>
<evidence type="ECO:0000256" key="11">
    <source>
        <dbReference type="ARBA" id="ARBA00024209"/>
    </source>
</evidence>
<dbReference type="STRING" id="4232.A0A251VHG2"/>
<dbReference type="Proteomes" id="UP000215914">
    <property type="component" value="Chromosome 2"/>
</dbReference>
<dbReference type="GO" id="GO:0008270">
    <property type="term" value="F:zinc ion binding"/>
    <property type="evidence" value="ECO:0007669"/>
    <property type="project" value="UniProtKB-KW"/>
</dbReference>
<keyword evidence="4 13" id="KW-0812">Transmembrane</keyword>
<dbReference type="Gene3D" id="3.30.40.10">
    <property type="entry name" value="Zinc/RING finger domain, C3HC4 (zinc finger)"/>
    <property type="match status" value="1"/>
</dbReference>
<evidence type="ECO:0000256" key="4">
    <source>
        <dbReference type="ARBA" id="ARBA00022692"/>
    </source>
</evidence>
<evidence type="ECO:0000256" key="2">
    <source>
        <dbReference type="ARBA" id="ARBA00004906"/>
    </source>
</evidence>
<dbReference type="PANTHER" id="PTHR45768:SF18">
    <property type="entry name" value="RING-H2 FINGER PROTEIN ATL47-RELATED"/>
    <property type="match status" value="1"/>
</dbReference>
<evidence type="ECO:0000259" key="14">
    <source>
        <dbReference type="PROSITE" id="PS50089"/>
    </source>
</evidence>
<name>A0A251VHG2_HELAN</name>
<dbReference type="SMART" id="SM00184">
    <property type="entry name" value="RING"/>
    <property type="match status" value="1"/>
</dbReference>
<keyword evidence="17" id="KW-1185">Reference proteome</keyword>
<reference evidence="16" key="2">
    <citation type="submission" date="2017-02" db="EMBL/GenBank/DDBJ databases">
        <title>Sunflower complete genome.</title>
        <authorList>
            <person name="Langlade N."/>
            <person name="Munos S."/>
        </authorList>
    </citation>
    <scope>NUCLEOTIDE SEQUENCE [LARGE SCALE GENOMIC DNA]</scope>
    <source>
        <tissue evidence="16">Leaves</tissue>
    </source>
</reference>
<evidence type="ECO:0000256" key="10">
    <source>
        <dbReference type="ARBA" id="ARBA00023136"/>
    </source>
</evidence>
<keyword evidence="5" id="KW-0479">Metal-binding</keyword>
<accession>A0A251VHG2</accession>
<reference evidence="15 17" key="1">
    <citation type="journal article" date="2017" name="Nature">
        <title>The sunflower genome provides insights into oil metabolism, flowering and Asterid evolution.</title>
        <authorList>
            <person name="Badouin H."/>
            <person name="Gouzy J."/>
            <person name="Grassa C.J."/>
            <person name="Murat F."/>
            <person name="Staton S.E."/>
            <person name="Cottret L."/>
            <person name="Lelandais-Briere C."/>
            <person name="Owens G.L."/>
            <person name="Carrere S."/>
            <person name="Mayjonade B."/>
            <person name="Legrand L."/>
            <person name="Gill N."/>
            <person name="Kane N.C."/>
            <person name="Bowers J.E."/>
            <person name="Hubner S."/>
            <person name="Bellec A."/>
            <person name="Berard A."/>
            <person name="Berges H."/>
            <person name="Blanchet N."/>
            <person name="Boniface M.C."/>
            <person name="Brunel D."/>
            <person name="Catrice O."/>
            <person name="Chaidir N."/>
            <person name="Claudel C."/>
            <person name="Donnadieu C."/>
            <person name="Faraut T."/>
            <person name="Fievet G."/>
            <person name="Helmstetter N."/>
            <person name="King M."/>
            <person name="Knapp S.J."/>
            <person name="Lai Z."/>
            <person name="Le Paslier M.C."/>
            <person name="Lippi Y."/>
            <person name="Lorenzon L."/>
            <person name="Mandel J.R."/>
            <person name="Marage G."/>
            <person name="Marchand G."/>
            <person name="Marquand E."/>
            <person name="Bret-Mestries E."/>
            <person name="Morien E."/>
            <person name="Nambeesan S."/>
            <person name="Nguyen T."/>
            <person name="Pegot-Espagnet P."/>
            <person name="Pouilly N."/>
            <person name="Raftis F."/>
            <person name="Sallet E."/>
            <person name="Schiex T."/>
            <person name="Thomas J."/>
            <person name="Vandecasteele C."/>
            <person name="Vares D."/>
            <person name="Vear F."/>
            <person name="Vautrin S."/>
            <person name="Crespi M."/>
            <person name="Mangin B."/>
            <person name="Burke J.M."/>
            <person name="Salse J."/>
            <person name="Munos S."/>
            <person name="Vincourt P."/>
            <person name="Rieseberg L.H."/>
            <person name="Langlade N.B."/>
        </authorList>
    </citation>
    <scope>NUCLEOTIDE SEQUENCE [LARGE SCALE GENOMIC DNA]</scope>
    <source>
        <strain evidence="17">cv. SF193</strain>
        <tissue evidence="15">Leaves</tissue>
    </source>
</reference>
<keyword evidence="3" id="KW-0808">Transferase</keyword>
<dbReference type="Pfam" id="PF13639">
    <property type="entry name" value="zf-RING_2"/>
    <property type="match status" value="1"/>
</dbReference>
<sequence length="120" mass="13548">MSADSPMMSQMADDGHQQLIGALWASSALMTFLVFMFLLDYFCQNRTIGLPVLKSPSPSLFIYYANPPECAVCLSEFENGETCRVLPICKHCFHDDCIDTWFYNNSTCPLCRSKVLSVRT</sequence>
<dbReference type="SUPFAM" id="SSF57850">
    <property type="entry name" value="RING/U-box"/>
    <property type="match status" value="1"/>
</dbReference>
<keyword evidence="10 13" id="KW-0472">Membrane</keyword>
<dbReference type="EMBL" id="MNCJ02000317">
    <property type="protein sequence ID" value="KAF5818482.1"/>
    <property type="molecule type" value="Genomic_DNA"/>
</dbReference>
<gene>
    <name evidence="16" type="ORF">HannXRQ_Chr02g0042361</name>
    <name evidence="15" type="ORF">HanXRQr2_Chr02g0065821</name>
</gene>
<comment type="subcellular location">
    <subcellularLocation>
        <location evidence="1">Membrane</location>
        <topology evidence="1">Single-pass membrane protein</topology>
    </subcellularLocation>
</comment>